<feature type="region of interest" description="Disordered" evidence="1">
    <location>
        <begin position="125"/>
        <end position="152"/>
    </location>
</feature>
<dbReference type="KEGG" id="aaeo:BJI67_12840"/>
<keyword evidence="3" id="KW-1185">Reference proteome</keyword>
<feature type="region of interest" description="Disordered" evidence="1">
    <location>
        <begin position="251"/>
        <end position="281"/>
    </location>
</feature>
<protein>
    <submittedName>
        <fullName evidence="2">Uncharacterized protein</fullName>
    </submittedName>
</protein>
<evidence type="ECO:0000313" key="3">
    <source>
        <dbReference type="Proteomes" id="UP000095342"/>
    </source>
</evidence>
<feature type="compositionally biased region" description="Low complexity" evidence="1">
    <location>
        <begin position="251"/>
        <end position="274"/>
    </location>
</feature>
<sequence>MITTAGHACRVPIFAPVRRVGRGLVRQRVESAWGHATITGHLGQRERDALDSVCEAAQAWRPESTGDVTALVDSARLRASLGWDRWKYSQIRDALRALRAAEIELIIHGERSEWSGIITHIVEAGDPPPERVGSRSRWRTAPPVPEPGRTSPRDGMMWEITISRAWIALMRRLQVRYPAAVFHMRYGVSQAAARFILSHKPGATMRIDTVLDAVGVQSRDRARARRELAADASLMATAGVHIDWAAGVMTTHPAPETTRPAPETTRPAPENTRPAPEPLAL</sequence>
<dbReference type="EMBL" id="CP017448">
    <property type="protein sequence ID" value="AOV17818.1"/>
    <property type="molecule type" value="Genomic_DNA"/>
</dbReference>
<accession>A0A1D8KA16</accession>
<gene>
    <name evidence="2" type="ORF">BJI67_12840</name>
</gene>
<organism evidence="2 3">
    <name type="scientific">Acidihalobacter aeolianus</name>
    <dbReference type="NCBI Taxonomy" id="2792603"/>
    <lineage>
        <taxon>Bacteria</taxon>
        <taxon>Pseudomonadati</taxon>
        <taxon>Pseudomonadota</taxon>
        <taxon>Gammaproteobacteria</taxon>
        <taxon>Chromatiales</taxon>
        <taxon>Ectothiorhodospiraceae</taxon>
        <taxon>Acidihalobacter</taxon>
    </lineage>
</organism>
<evidence type="ECO:0000313" key="2">
    <source>
        <dbReference type="EMBL" id="AOV17818.1"/>
    </source>
</evidence>
<name>A0A1D8KA16_9GAMM</name>
<proteinExistence type="predicted"/>
<dbReference type="AlphaFoldDB" id="A0A1D8KA16"/>
<dbReference type="Proteomes" id="UP000095342">
    <property type="component" value="Chromosome"/>
</dbReference>
<evidence type="ECO:0000256" key="1">
    <source>
        <dbReference type="SAM" id="MobiDB-lite"/>
    </source>
</evidence>
<reference evidence="2 3" key="1">
    <citation type="submission" date="2016-09" db="EMBL/GenBank/DDBJ databases">
        <title>Acidihalobacter prosperus V6 (DSM14174).</title>
        <authorList>
            <person name="Khaleque H.N."/>
            <person name="Ramsay J.P."/>
            <person name="Murphy R.J.T."/>
            <person name="Kaksonen A.H."/>
            <person name="Boxall N.J."/>
            <person name="Watkin E.L.J."/>
        </authorList>
    </citation>
    <scope>NUCLEOTIDE SEQUENCE [LARGE SCALE GENOMIC DNA]</scope>
    <source>
        <strain evidence="2 3">V6</strain>
    </source>
</reference>